<dbReference type="FunFam" id="1.10.287.950:FF:000001">
    <property type="entry name" value="Methyl-accepting chemotaxis sensory transducer"/>
    <property type="match status" value="1"/>
</dbReference>
<dbReference type="PANTHER" id="PTHR32089:SF112">
    <property type="entry name" value="LYSOZYME-LIKE PROTEIN-RELATED"/>
    <property type="match status" value="1"/>
</dbReference>
<dbReference type="Gene3D" id="1.10.287.950">
    <property type="entry name" value="Methyl-accepting chemotaxis protein"/>
    <property type="match status" value="1"/>
</dbReference>
<keyword evidence="4 10" id="KW-1133">Transmembrane helix</keyword>
<name>A0A1E8FAH2_9ALTE</name>
<feature type="coiled-coil region" evidence="9">
    <location>
        <begin position="522"/>
        <end position="549"/>
    </location>
</feature>
<evidence type="ECO:0000256" key="6">
    <source>
        <dbReference type="ARBA" id="ARBA00023224"/>
    </source>
</evidence>
<evidence type="ECO:0008006" key="15">
    <source>
        <dbReference type="Google" id="ProtNLM"/>
    </source>
</evidence>
<evidence type="ECO:0000259" key="12">
    <source>
        <dbReference type="PROSITE" id="PS50885"/>
    </source>
</evidence>
<keyword evidence="5 10" id="KW-0472">Membrane</keyword>
<dbReference type="PROSITE" id="PS50111">
    <property type="entry name" value="CHEMOTAXIS_TRANSDUC_2"/>
    <property type="match status" value="1"/>
</dbReference>
<evidence type="ECO:0000256" key="8">
    <source>
        <dbReference type="PROSITE-ProRule" id="PRU00284"/>
    </source>
</evidence>
<organism evidence="13 14">
    <name type="scientific">Alteromonas lipolytica</name>
    <dbReference type="NCBI Taxonomy" id="1856405"/>
    <lineage>
        <taxon>Bacteria</taxon>
        <taxon>Pseudomonadati</taxon>
        <taxon>Pseudomonadota</taxon>
        <taxon>Gammaproteobacteria</taxon>
        <taxon>Alteromonadales</taxon>
        <taxon>Alteromonadaceae</taxon>
        <taxon>Alteromonas/Salinimonas group</taxon>
        <taxon>Alteromonas</taxon>
    </lineage>
</organism>
<accession>A0A1E8FAH2</accession>
<dbReference type="GO" id="GO:0005886">
    <property type="term" value="C:plasma membrane"/>
    <property type="evidence" value="ECO:0007669"/>
    <property type="project" value="UniProtKB-SubCell"/>
</dbReference>
<protein>
    <recommendedName>
        <fullName evidence="15">Chemotaxis protein</fullName>
    </recommendedName>
</protein>
<evidence type="ECO:0000313" key="13">
    <source>
        <dbReference type="EMBL" id="OFI32911.1"/>
    </source>
</evidence>
<dbReference type="InterPro" id="IPR033480">
    <property type="entry name" value="sCache_2"/>
</dbReference>
<dbReference type="GO" id="GO:0007165">
    <property type="term" value="P:signal transduction"/>
    <property type="evidence" value="ECO:0007669"/>
    <property type="project" value="UniProtKB-KW"/>
</dbReference>
<dbReference type="OrthoDB" id="2489132at2"/>
<evidence type="ECO:0000256" key="2">
    <source>
        <dbReference type="ARBA" id="ARBA00022475"/>
    </source>
</evidence>
<evidence type="ECO:0000259" key="11">
    <source>
        <dbReference type="PROSITE" id="PS50111"/>
    </source>
</evidence>
<dbReference type="InterPro" id="IPR003660">
    <property type="entry name" value="HAMP_dom"/>
</dbReference>
<keyword evidence="9" id="KW-0175">Coiled coil</keyword>
<dbReference type="InterPro" id="IPR004089">
    <property type="entry name" value="MCPsignal_dom"/>
</dbReference>
<dbReference type="SUPFAM" id="SSF58104">
    <property type="entry name" value="Methyl-accepting chemotaxis protein (MCP) signaling domain"/>
    <property type="match status" value="1"/>
</dbReference>
<evidence type="ECO:0000256" key="4">
    <source>
        <dbReference type="ARBA" id="ARBA00022989"/>
    </source>
</evidence>
<dbReference type="PROSITE" id="PS50885">
    <property type="entry name" value="HAMP"/>
    <property type="match status" value="1"/>
</dbReference>
<proteinExistence type="inferred from homology"/>
<feature type="domain" description="Methyl-accepting transducer" evidence="11">
    <location>
        <begin position="283"/>
        <end position="519"/>
    </location>
</feature>
<keyword evidence="3 10" id="KW-0812">Transmembrane</keyword>
<comment type="similarity">
    <text evidence="7">Belongs to the methyl-accepting chemotaxis (MCP) protein family.</text>
</comment>
<keyword evidence="2" id="KW-1003">Cell membrane</keyword>
<comment type="subcellular location">
    <subcellularLocation>
        <location evidence="1">Cell membrane</location>
        <topology evidence="1">Multi-pass membrane protein</topology>
    </subcellularLocation>
</comment>
<evidence type="ECO:0000256" key="5">
    <source>
        <dbReference type="ARBA" id="ARBA00023136"/>
    </source>
</evidence>
<dbReference type="EMBL" id="MJIC01000015">
    <property type="protein sequence ID" value="OFI32911.1"/>
    <property type="molecule type" value="Genomic_DNA"/>
</dbReference>
<feature type="domain" description="HAMP" evidence="12">
    <location>
        <begin position="224"/>
        <end position="278"/>
    </location>
</feature>
<dbReference type="SMART" id="SM00283">
    <property type="entry name" value="MA"/>
    <property type="match status" value="1"/>
</dbReference>
<keyword evidence="14" id="KW-1185">Reference proteome</keyword>
<evidence type="ECO:0000256" key="1">
    <source>
        <dbReference type="ARBA" id="ARBA00004651"/>
    </source>
</evidence>
<dbReference type="CDD" id="cd06225">
    <property type="entry name" value="HAMP"/>
    <property type="match status" value="1"/>
</dbReference>
<evidence type="ECO:0000313" key="14">
    <source>
        <dbReference type="Proteomes" id="UP000176037"/>
    </source>
</evidence>
<comment type="caution">
    <text evidence="13">The sequence shown here is derived from an EMBL/GenBank/DDBJ whole genome shotgun (WGS) entry which is preliminary data.</text>
</comment>
<dbReference type="SMART" id="SM00304">
    <property type="entry name" value="HAMP"/>
    <property type="match status" value="1"/>
</dbReference>
<dbReference type="Gene3D" id="3.30.450.20">
    <property type="entry name" value="PAS domain"/>
    <property type="match status" value="1"/>
</dbReference>
<dbReference type="SMART" id="SM01049">
    <property type="entry name" value="Cache_2"/>
    <property type="match status" value="1"/>
</dbReference>
<evidence type="ECO:0000256" key="3">
    <source>
        <dbReference type="ARBA" id="ARBA00022692"/>
    </source>
</evidence>
<keyword evidence="6 8" id="KW-0807">Transducer</keyword>
<dbReference type="PANTHER" id="PTHR32089">
    <property type="entry name" value="METHYL-ACCEPTING CHEMOTAXIS PROTEIN MCPB"/>
    <property type="match status" value="1"/>
</dbReference>
<feature type="transmembrane region" description="Helical" evidence="10">
    <location>
        <begin position="201"/>
        <end position="222"/>
    </location>
</feature>
<dbReference type="Proteomes" id="UP000176037">
    <property type="component" value="Unassembled WGS sequence"/>
</dbReference>
<evidence type="ECO:0000256" key="9">
    <source>
        <dbReference type="SAM" id="Coils"/>
    </source>
</evidence>
<dbReference type="Pfam" id="PF17200">
    <property type="entry name" value="sCache_2"/>
    <property type="match status" value="1"/>
</dbReference>
<gene>
    <name evidence="13" type="ORF">BFC17_01145</name>
</gene>
<reference evidence="13 14" key="1">
    <citation type="submission" date="2016-09" db="EMBL/GenBank/DDBJ databases">
        <title>Alteromonas lipolytica, a new species isolated from sea water.</title>
        <authorList>
            <person name="Wu Y.-H."/>
            <person name="Cheng H."/>
            <person name="Xu X.-W."/>
        </authorList>
    </citation>
    <scope>NUCLEOTIDE SEQUENCE [LARGE SCALE GENOMIC DNA]</scope>
    <source>
        <strain evidence="13 14">JW12</strain>
    </source>
</reference>
<dbReference type="GO" id="GO:0006935">
    <property type="term" value="P:chemotaxis"/>
    <property type="evidence" value="ECO:0007669"/>
    <property type="project" value="UniProtKB-ARBA"/>
</dbReference>
<sequence length="555" mass="60432">MQLTIKNKLRALAILPVLFLSVFLLFLNNYEAESLVESQLKETREQLLDVKHQELRHYIDLALSSVSDLTTDPANRAEGLARLRQQQFGDNGYFFGYDSQGIRHLLGSSDTGLGENFWDLQDKKSQYIVRDLVATGKQANGGYYVYYFPRLGESTPLPKLSYVRYIPAWDLVIGAGFYIDDIDNYISTLREEASEARQDTFILTLVITVAVLLIAVGTSFLISRGILQRLLSLSNSFHELTQGDGDLTQRVNDGGNDEVSGLARNFNGFASRIHQLISQVASQSESAYQSTTAISSDTKHAGAQLRKGQQSSHTVSGFVGDLVTSAREIATNATQTANAASQVKSHCDEANRSIDETVQVMSGLESEISVSAEQIATLQKDVVEIGKVLAVINGIADQTNLLALNAAIEAARAGEQGRGFAVVADEVRELAQRTQGSTEVISQTITRLEQSAANAVETMTVSSAKSVQASQVTQQTQQALSQVNTALATINAMSDSTAAETASQVALGDQLQLHVRDLVATLQNIVERSEESQQTADKLADQMQALRNLMNQFVI</sequence>
<dbReference type="RefSeq" id="WP_070177288.1">
    <property type="nucleotide sequence ID" value="NZ_BMJR01000002.1"/>
</dbReference>
<dbReference type="STRING" id="1856405.BFC17_01145"/>
<evidence type="ECO:0000256" key="10">
    <source>
        <dbReference type="SAM" id="Phobius"/>
    </source>
</evidence>
<dbReference type="Pfam" id="PF00015">
    <property type="entry name" value="MCPsignal"/>
    <property type="match status" value="1"/>
</dbReference>
<dbReference type="Pfam" id="PF00672">
    <property type="entry name" value="HAMP"/>
    <property type="match status" value="1"/>
</dbReference>
<dbReference type="AlphaFoldDB" id="A0A1E8FAH2"/>
<evidence type="ECO:0000256" key="7">
    <source>
        <dbReference type="ARBA" id="ARBA00029447"/>
    </source>
</evidence>